<dbReference type="Pfam" id="PF00654">
    <property type="entry name" value="Voltage_CLC"/>
    <property type="match status" value="1"/>
</dbReference>
<dbReference type="Gene3D" id="3.10.580.10">
    <property type="entry name" value="CBS-domain"/>
    <property type="match status" value="1"/>
</dbReference>
<dbReference type="PANTHER" id="PTHR43427:SF6">
    <property type="entry name" value="CHLORIDE CHANNEL PROTEIN CLC-E"/>
    <property type="match status" value="1"/>
</dbReference>
<dbReference type="InterPro" id="IPR001807">
    <property type="entry name" value="ClC"/>
</dbReference>
<dbReference type="FunFam" id="1.10.3080.10:FF:000018">
    <property type="entry name" value="Chloride transporter, ClC family"/>
    <property type="match status" value="1"/>
</dbReference>
<feature type="transmembrane region" description="Helical" evidence="11">
    <location>
        <begin position="408"/>
        <end position="429"/>
    </location>
</feature>
<evidence type="ECO:0000313" key="16">
    <source>
        <dbReference type="Proteomes" id="UP000184203"/>
    </source>
</evidence>
<proteinExistence type="predicted"/>
<keyword evidence="8" id="KW-0868">Chloride</keyword>
<keyword evidence="7" id="KW-0869">Chloride channel</keyword>
<dbReference type="CDD" id="cd00400">
    <property type="entry name" value="Voltage_gated_ClC"/>
    <property type="match status" value="1"/>
</dbReference>
<evidence type="ECO:0000256" key="6">
    <source>
        <dbReference type="ARBA" id="ARBA00023136"/>
    </source>
</evidence>
<dbReference type="STRING" id="797209.GCA_000376445_01648"/>
<dbReference type="eggNOG" id="arCOG02569">
    <property type="taxonomic scope" value="Archaea"/>
</dbReference>
<dbReference type="SMART" id="SM00116">
    <property type="entry name" value="CBS"/>
    <property type="match status" value="2"/>
</dbReference>
<evidence type="ECO:0000256" key="1">
    <source>
        <dbReference type="ARBA" id="ARBA00004141"/>
    </source>
</evidence>
<feature type="transmembrane region" description="Helical" evidence="11">
    <location>
        <begin position="350"/>
        <end position="369"/>
    </location>
</feature>
<evidence type="ECO:0000259" key="12">
    <source>
        <dbReference type="PROSITE" id="PS51371"/>
    </source>
</evidence>
<evidence type="ECO:0000313" key="14">
    <source>
        <dbReference type="EMBL" id="SHK63418.1"/>
    </source>
</evidence>
<comment type="subcellular location">
    <subcellularLocation>
        <location evidence="1">Membrane</location>
        <topology evidence="1">Multi-pass membrane protein</topology>
    </subcellularLocation>
</comment>
<keyword evidence="5" id="KW-0406">Ion transport</keyword>
<dbReference type="EMBL" id="AEMG01000002">
    <property type="protein sequence ID" value="EFW94047.1"/>
    <property type="molecule type" value="Genomic_DNA"/>
</dbReference>
<evidence type="ECO:0000256" key="4">
    <source>
        <dbReference type="ARBA" id="ARBA00022989"/>
    </source>
</evidence>
<dbReference type="Proteomes" id="UP000184203">
    <property type="component" value="Unassembled WGS sequence"/>
</dbReference>
<feature type="transmembrane region" description="Helical" evidence="11">
    <location>
        <begin position="190"/>
        <end position="208"/>
    </location>
</feature>
<feature type="transmembrane region" description="Helical" evidence="11">
    <location>
        <begin position="234"/>
        <end position="255"/>
    </location>
</feature>
<feature type="domain" description="CBS" evidence="12">
    <location>
        <begin position="463"/>
        <end position="521"/>
    </location>
</feature>
<accession>E7QNH7</accession>
<keyword evidence="10" id="KW-0129">CBS domain</keyword>
<evidence type="ECO:0000256" key="8">
    <source>
        <dbReference type="ARBA" id="ARBA00023214"/>
    </source>
</evidence>
<dbReference type="InterPro" id="IPR014743">
    <property type="entry name" value="Cl-channel_core"/>
</dbReference>
<dbReference type="CDD" id="cd02205">
    <property type="entry name" value="CBS_pair_SF"/>
    <property type="match status" value="1"/>
</dbReference>
<keyword evidence="6 11" id="KW-0472">Membrane</keyword>
<dbReference type="SUPFAM" id="SSF81340">
    <property type="entry name" value="Clc chloride channel"/>
    <property type="match status" value="1"/>
</dbReference>
<dbReference type="AlphaFoldDB" id="E7QNH7"/>
<feature type="transmembrane region" description="Helical" evidence="11">
    <location>
        <begin position="275"/>
        <end position="297"/>
    </location>
</feature>
<evidence type="ECO:0000256" key="10">
    <source>
        <dbReference type="PROSITE-ProRule" id="PRU00703"/>
    </source>
</evidence>
<dbReference type="SUPFAM" id="SSF54631">
    <property type="entry name" value="CBS-domain pair"/>
    <property type="match status" value="1"/>
</dbReference>
<gene>
    <name evidence="14" type="ORF">SAMN05444342_1920</name>
    <name evidence="13" type="ORF">ZOD2009_02850</name>
</gene>
<evidence type="ECO:0000313" key="15">
    <source>
        <dbReference type="Proteomes" id="UP000003751"/>
    </source>
</evidence>
<dbReference type="RefSeq" id="WP_007976823.1">
    <property type="nucleotide sequence ID" value="NZ_AEMG01000002.1"/>
</dbReference>
<feature type="transmembrane region" description="Helical" evidence="11">
    <location>
        <begin position="376"/>
        <end position="402"/>
    </location>
</feature>
<dbReference type="OrthoDB" id="43333at2157"/>
<reference evidence="14" key="2">
    <citation type="submission" date="2016-11" db="EMBL/GenBank/DDBJ databases">
        <authorList>
            <person name="Jaros S."/>
            <person name="Januszkiewicz K."/>
            <person name="Wedrychowicz H."/>
        </authorList>
    </citation>
    <scope>NUCLEOTIDE SEQUENCE [LARGE SCALE GENOMIC DNA]</scope>
    <source>
        <strain evidence="14">DX253</strain>
    </source>
</reference>
<evidence type="ECO:0000256" key="3">
    <source>
        <dbReference type="ARBA" id="ARBA00022692"/>
    </source>
</evidence>
<evidence type="ECO:0000256" key="9">
    <source>
        <dbReference type="ARBA" id="ARBA00023303"/>
    </source>
</evidence>
<feature type="transmembrane region" description="Helical" evidence="11">
    <location>
        <begin position="62"/>
        <end position="81"/>
    </location>
</feature>
<dbReference type="Proteomes" id="UP000003751">
    <property type="component" value="Unassembled WGS sequence"/>
</dbReference>
<dbReference type="InterPro" id="IPR000644">
    <property type="entry name" value="CBS_dom"/>
</dbReference>
<sequence length="622" mass="65512">MNLIAIVIGIIAGLGAVVFRLTIWAAQEVFFGTTLNPGNVEFELIDFPNVFGALSFLGNARFLLLPAIGGLLVGVIVVLTTPEVKGHGVPKVMESMLVRGGKIDPKISVYKTVASSLAIGSGGSLGREGPIIQIGSAAGSFFGRFMDQKYTRTLVAAGAAAGIAGTFNAPLAGVMFSLEILLAEYYLQNVIVVVLASVMSTAVARTILEFTPNPGVRAFLVPVDYQMVTPIVEFPLYIGLGFVIGLSGAAVVKMLYGTEHVFERLDLPEYVKPAIGGLLLGATVLISTVLLHESALTTADWLFGVGYATIHSAIAGDLTLKIILALAILKLLAFSFSVGSGSSGGVFSPGLYIGAMIGGGFGILASMLFPGTAGPGAYALVGMGGVFAATARAPLTATLIIFELTGQYTIILPLLVVTVIGSVVTQRLLNRGTIYTEKLRDKGITVQERRIGSLEDLTAKDVMTTNVDTLTTGSSCEDALMMFQQTKHHGLPIVDESGSLVGIMTLTDLESELTNSIIHTIEGREEINLPDEELAPVEKIGTTEVLTVPPSANLLSVVDIMEKLDVGRIPIVDEENHPVGIVTRSDILDAYDNIPELSRGTEVDIPVVAESKLPNVSADKQD</sequence>
<reference evidence="16" key="3">
    <citation type="submission" date="2016-11" db="EMBL/GenBank/DDBJ databases">
        <authorList>
            <person name="Varghese N."/>
            <person name="Submissions S."/>
        </authorList>
    </citation>
    <scope>NUCLEOTIDE SEQUENCE [LARGE SCALE GENOMIC DNA]</scope>
    <source>
        <strain evidence="16">DX253</strain>
    </source>
</reference>
<keyword evidence="3 11" id="KW-0812">Transmembrane</keyword>
<dbReference type="InterPro" id="IPR050368">
    <property type="entry name" value="ClC-type_chloride_channel"/>
</dbReference>
<dbReference type="PANTHER" id="PTHR43427">
    <property type="entry name" value="CHLORIDE CHANNEL PROTEIN CLC-E"/>
    <property type="match status" value="1"/>
</dbReference>
<keyword evidence="2" id="KW-0813">Transport</keyword>
<evidence type="ECO:0000313" key="13">
    <source>
        <dbReference type="EMBL" id="EFW94047.1"/>
    </source>
</evidence>
<protein>
    <submittedName>
        <fullName evidence="13 14">Chloride channel</fullName>
    </submittedName>
</protein>
<dbReference type="PRINTS" id="PR00762">
    <property type="entry name" value="CLCHANNEL"/>
</dbReference>
<dbReference type="InterPro" id="IPR046342">
    <property type="entry name" value="CBS_dom_sf"/>
</dbReference>
<dbReference type="GO" id="GO:0034707">
    <property type="term" value="C:chloride channel complex"/>
    <property type="evidence" value="ECO:0007669"/>
    <property type="project" value="UniProtKB-KW"/>
</dbReference>
<evidence type="ECO:0000256" key="5">
    <source>
        <dbReference type="ARBA" id="ARBA00023065"/>
    </source>
</evidence>
<dbReference type="PROSITE" id="PS51371">
    <property type="entry name" value="CBS"/>
    <property type="match status" value="2"/>
</dbReference>
<evidence type="ECO:0000256" key="11">
    <source>
        <dbReference type="SAM" id="Phobius"/>
    </source>
</evidence>
<keyword evidence="9" id="KW-0407">Ion channel</keyword>
<keyword evidence="16" id="KW-1185">Reference proteome</keyword>
<evidence type="ECO:0000256" key="2">
    <source>
        <dbReference type="ARBA" id="ARBA00022448"/>
    </source>
</evidence>
<name>E7QNH7_HALPU</name>
<dbReference type="Pfam" id="PF00571">
    <property type="entry name" value="CBS"/>
    <property type="match status" value="2"/>
</dbReference>
<dbReference type="EMBL" id="FRAN01000002">
    <property type="protein sequence ID" value="SHK63418.1"/>
    <property type="molecule type" value="Genomic_DNA"/>
</dbReference>
<reference evidence="13 15" key="1">
    <citation type="journal article" date="2014" name="ISME J.">
        <title>Trehalose/2-sulfotrehalose biosynthesis and glycine-betaine uptake are widely spread mechanisms for osmoadaptation in the Halobacteriales.</title>
        <authorList>
            <person name="Youssef N.H."/>
            <person name="Savage-Ashlock K.N."/>
            <person name="McCully A.L."/>
            <person name="Luedtke B."/>
            <person name="Shaw E.I."/>
            <person name="Hoff W.D."/>
            <person name="Elshahed M.S."/>
        </authorList>
    </citation>
    <scope>NUCLEOTIDE SEQUENCE [LARGE SCALE GENOMIC DNA]</scope>
    <source>
        <strain evidence="13 15">DX253</strain>
    </source>
</reference>
<dbReference type="PATRIC" id="fig|797209.4.peg.555"/>
<evidence type="ECO:0000256" key="7">
    <source>
        <dbReference type="ARBA" id="ARBA00023173"/>
    </source>
</evidence>
<keyword evidence="4 11" id="KW-1133">Transmembrane helix</keyword>
<organism evidence="13 15">
    <name type="scientific">Haladaptatus paucihalophilus DX253</name>
    <dbReference type="NCBI Taxonomy" id="797209"/>
    <lineage>
        <taxon>Archaea</taxon>
        <taxon>Methanobacteriati</taxon>
        <taxon>Methanobacteriota</taxon>
        <taxon>Stenosarchaea group</taxon>
        <taxon>Halobacteria</taxon>
        <taxon>Halobacteriales</taxon>
        <taxon>Haladaptataceae</taxon>
        <taxon>Haladaptatus</taxon>
    </lineage>
</organism>
<dbReference type="GO" id="GO:0005254">
    <property type="term" value="F:chloride channel activity"/>
    <property type="evidence" value="ECO:0007669"/>
    <property type="project" value="UniProtKB-KW"/>
</dbReference>
<feature type="transmembrane region" description="Helical" evidence="11">
    <location>
        <begin position="154"/>
        <end position="178"/>
    </location>
</feature>
<dbReference type="Gene3D" id="1.10.3080.10">
    <property type="entry name" value="Clc chloride channel"/>
    <property type="match status" value="1"/>
</dbReference>
<feature type="domain" description="CBS" evidence="12">
    <location>
        <begin position="541"/>
        <end position="597"/>
    </location>
</feature>